<evidence type="ECO:0000256" key="1">
    <source>
        <dbReference type="SAM" id="SignalP"/>
    </source>
</evidence>
<evidence type="ECO:0000313" key="5">
    <source>
        <dbReference type="Proteomes" id="UP001374893"/>
    </source>
</evidence>
<dbReference type="InterPro" id="IPR050463">
    <property type="entry name" value="Gfo/Idh/MocA_oxidrdct_glycsds"/>
</dbReference>
<dbReference type="SUPFAM" id="SSF55347">
    <property type="entry name" value="Glyceraldehyde-3-phosphate dehydrogenase-like, C-terminal domain"/>
    <property type="match status" value="1"/>
</dbReference>
<keyword evidence="5" id="KW-1185">Reference proteome</keyword>
<proteinExistence type="predicted"/>
<gene>
    <name evidence="4" type="ORF">HAHE_04240</name>
</gene>
<dbReference type="RefSeq" id="WP_338688182.1">
    <property type="nucleotide sequence ID" value="NZ_AP024702.1"/>
</dbReference>
<accession>A0ABM7RHK5</accession>
<feature type="domain" description="Gfo/Idh/MocA-like oxidoreductase bacterial type C-terminal" evidence="3">
    <location>
        <begin position="197"/>
        <end position="284"/>
    </location>
</feature>
<dbReference type="PROSITE" id="PS51318">
    <property type="entry name" value="TAT"/>
    <property type="match status" value="1"/>
</dbReference>
<dbReference type="InterPro" id="IPR000683">
    <property type="entry name" value="Gfo/Idh/MocA-like_OxRdtase_N"/>
</dbReference>
<name>A0ABM7RHK5_9BACT</name>
<feature type="chain" id="PRO_5045908054" evidence="1">
    <location>
        <begin position="28"/>
        <end position="475"/>
    </location>
</feature>
<protein>
    <submittedName>
        <fullName evidence="4">Dehydrogenase</fullName>
    </submittedName>
</protein>
<feature type="signal peptide" evidence="1">
    <location>
        <begin position="1"/>
        <end position="27"/>
    </location>
</feature>
<organism evidence="4 5">
    <name type="scientific">Haloferula helveola</name>
    <dbReference type="NCBI Taxonomy" id="490095"/>
    <lineage>
        <taxon>Bacteria</taxon>
        <taxon>Pseudomonadati</taxon>
        <taxon>Verrucomicrobiota</taxon>
        <taxon>Verrucomicrobiia</taxon>
        <taxon>Verrucomicrobiales</taxon>
        <taxon>Verrucomicrobiaceae</taxon>
        <taxon>Haloferula</taxon>
    </lineage>
</organism>
<feature type="domain" description="Gfo/Idh/MocA-like oxidoreductase N-terminal" evidence="2">
    <location>
        <begin position="34"/>
        <end position="157"/>
    </location>
</feature>
<reference evidence="4 5" key="1">
    <citation type="submission" date="2021-06" db="EMBL/GenBank/DDBJ databases">
        <title>Complete genome of Haloferula helveola possessing various polysaccharide degrading enzymes.</title>
        <authorList>
            <person name="Takami H."/>
            <person name="Huang C."/>
            <person name="Hamasaki K."/>
        </authorList>
    </citation>
    <scope>NUCLEOTIDE SEQUENCE [LARGE SCALE GENOMIC DNA]</scope>
    <source>
        <strain evidence="4 5">CN-1</strain>
    </source>
</reference>
<dbReference type="SUPFAM" id="SSF51735">
    <property type="entry name" value="NAD(P)-binding Rossmann-fold domains"/>
    <property type="match status" value="1"/>
</dbReference>
<evidence type="ECO:0000259" key="3">
    <source>
        <dbReference type="Pfam" id="PF19051"/>
    </source>
</evidence>
<dbReference type="InterPro" id="IPR006311">
    <property type="entry name" value="TAT_signal"/>
</dbReference>
<dbReference type="Gene3D" id="3.30.360.10">
    <property type="entry name" value="Dihydrodipicolinate Reductase, domain 2"/>
    <property type="match status" value="1"/>
</dbReference>
<dbReference type="Pfam" id="PF01408">
    <property type="entry name" value="GFO_IDH_MocA"/>
    <property type="match status" value="1"/>
</dbReference>
<dbReference type="Gene3D" id="3.40.50.720">
    <property type="entry name" value="NAD(P)-binding Rossmann-like Domain"/>
    <property type="match status" value="1"/>
</dbReference>
<dbReference type="PANTHER" id="PTHR43818:SF5">
    <property type="entry name" value="OXIDOREDUCTASE FAMILY PROTEIN"/>
    <property type="match status" value="1"/>
</dbReference>
<dbReference type="InterPro" id="IPR036291">
    <property type="entry name" value="NAD(P)-bd_dom_sf"/>
</dbReference>
<dbReference type="Pfam" id="PF19051">
    <property type="entry name" value="GFO_IDH_MocA_C2"/>
    <property type="match status" value="1"/>
</dbReference>
<sequence length="475" mass="52097">MTPNRRNFLRTSALASTAVWFAPNAKAAPASETLRVAVIGLRGRGKSHVSEILGAKGAKLVAVCDVDPEVLAKTVSDLDRKSVKVTTYSDFRKLCESPEIDAVTIATPNHTHTLISVTAAANGKHVYVEKPVSHCVWEGRQLALAAEKFGVIIQHGFQRRSETAWKDAFEWVRGGELGKLKIARGFCYKPRPSIGKAKGAQLAPEGLDYDLWSGPRMLQPIRRKQFHYDWHWQFPWGNGDLGNQGPHQLDVCRWALDDPKDLPRSIRSFGNRFGHDDDGQWANTQIVALDYEAAPILFEVRGLPKKNLDYKSGMDEFRGQRIGNVIEYEGGALLGGHGARCTAVDSDGKEVRKFSGSKSHFVAWIESIRSGKQDPGLSAESGHLSSALAHLGNISWLLGIPGGDDSDIDDPAVQDALDRMKGHLAANGIDLSKTPMRVGPKLETVPGEEKLTEPWNARAAGLLKDTYRSGFELPI</sequence>
<dbReference type="PANTHER" id="PTHR43818">
    <property type="entry name" value="BCDNA.GH03377"/>
    <property type="match status" value="1"/>
</dbReference>
<dbReference type="EMBL" id="AP024702">
    <property type="protein sequence ID" value="BCX46516.1"/>
    <property type="molecule type" value="Genomic_DNA"/>
</dbReference>
<evidence type="ECO:0000313" key="4">
    <source>
        <dbReference type="EMBL" id="BCX46516.1"/>
    </source>
</evidence>
<keyword evidence="1" id="KW-0732">Signal</keyword>
<dbReference type="Proteomes" id="UP001374893">
    <property type="component" value="Chromosome"/>
</dbReference>
<dbReference type="InterPro" id="IPR043906">
    <property type="entry name" value="Gfo/Idh/MocA_OxRdtase_bact_C"/>
</dbReference>
<evidence type="ECO:0000259" key="2">
    <source>
        <dbReference type="Pfam" id="PF01408"/>
    </source>
</evidence>